<dbReference type="GO" id="GO:0046872">
    <property type="term" value="F:metal ion binding"/>
    <property type="evidence" value="ECO:0007669"/>
    <property type="project" value="UniProtKB-KW"/>
</dbReference>
<feature type="binding site" evidence="2">
    <location>
        <position position="174"/>
    </location>
    <ligand>
        <name>Zn(2+)</name>
        <dbReference type="ChEBI" id="CHEBI:29105"/>
    </ligand>
</feature>
<dbReference type="EMBL" id="DXHV01000022">
    <property type="protein sequence ID" value="HIV99924.1"/>
    <property type="molecule type" value="Genomic_DNA"/>
</dbReference>
<evidence type="ECO:0000259" key="3">
    <source>
        <dbReference type="PROSITE" id="PS50305"/>
    </source>
</evidence>
<keyword evidence="2" id="KW-0479">Metal-binding</keyword>
<evidence type="ECO:0000313" key="4">
    <source>
        <dbReference type="EMBL" id="HIV99924.1"/>
    </source>
</evidence>
<comment type="caution">
    <text evidence="2">Lacks conserved residue(s) required for the propagation of feature annotation.</text>
</comment>
<comment type="caution">
    <text evidence="4">The sequence shown here is derived from an EMBL/GenBank/DDBJ whole genome shotgun (WGS) entry which is preliminary data.</text>
</comment>
<proteinExistence type="predicted"/>
<reference evidence="4" key="2">
    <citation type="submission" date="2021-04" db="EMBL/GenBank/DDBJ databases">
        <authorList>
            <person name="Gilroy R."/>
        </authorList>
    </citation>
    <scope>NUCLEOTIDE SEQUENCE</scope>
    <source>
        <strain evidence="4">ChiHecec2B26-446</strain>
    </source>
</reference>
<evidence type="ECO:0000256" key="1">
    <source>
        <dbReference type="ARBA" id="ARBA00023027"/>
    </source>
</evidence>
<reference evidence="4" key="1">
    <citation type="journal article" date="2021" name="PeerJ">
        <title>Extensive microbial diversity within the chicken gut microbiome revealed by metagenomics and culture.</title>
        <authorList>
            <person name="Gilroy R."/>
            <person name="Ravi A."/>
            <person name="Getino M."/>
            <person name="Pursley I."/>
            <person name="Horton D.L."/>
            <person name="Alikhan N.F."/>
            <person name="Baker D."/>
            <person name="Gharbi K."/>
            <person name="Hall N."/>
            <person name="Watson M."/>
            <person name="Adriaenssens E.M."/>
            <person name="Foster-Nyarko E."/>
            <person name="Jarju S."/>
            <person name="Secka A."/>
            <person name="Antonio M."/>
            <person name="Oren A."/>
            <person name="Chaudhuri R.R."/>
            <person name="La Ragione R."/>
            <person name="Hildebrand F."/>
            <person name="Pallen M.J."/>
        </authorList>
    </citation>
    <scope>NUCLEOTIDE SEQUENCE</scope>
    <source>
        <strain evidence="4">ChiHecec2B26-446</strain>
    </source>
</reference>
<feature type="binding site" evidence="2">
    <location>
        <position position="210"/>
    </location>
    <ligand>
        <name>Zn(2+)</name>
        <dbReference type="ChEBI" id="CHEBI:29105"/>
    </ligand>
</feature>
<feature type="binding site" evidence="2">
    <location>
        <position position="177"/>
    </location>
    <ligand>
        <name>Zn(2+)</name>
        <dbReference type="ChEBI" id="CHEBI:29105"/>
    </ligand>
</feature>
<accession>A0A9D1PW36</accession>
<dbReference type="PROSITE" id="PS50305">
    <property type="entry name" value="SIRTUIN"/>
    <property type="match status" value="1"/>
</dbReference>
<feature type="binding site" evidence="2">
    <location>
        <position position="213"/>
    </location>
    <ligand>
        <name>Zn(2+)</name>
        <dbReference type="ChEBI" id="CHEBI:29105"/>
    </ligand>
</feature>
<gene>
    <name evidence="4" type="ORF">H9894_01865</name>
</gene>
<sequence length="330" mass="37649">MTCYENLVIKTQENYRTCHHVYASGGTPYELSDRAPLPYEEQIERLVREIRAADCVLVGGASGLSAAGGGDFYYEDNASFRHYFGKFAEKYHFKGAFDGMFRYWPDRLAFWGYLATFLHTTQTAPVRSPYLDLDALLQGKDFFILTTNQDTQFVKLYDESRVAEIQGDHRFFQCAECCTDDTWDAVQPVREMIEAMGDGTSIPAELLHHCPHCGGEAFPWVRGYGNFLQGTKYEAEYEKVSRYVQEHKDRALLFLELGVGRLTPMFIQEPFWNLTASLPKARYIAVNDRYNFLPRQLEDKGMVVLGDIARVLKDARAVLEQDTQAAKAGN</sequence>
<dbReference type="AlphaFoldDB" id="A0A9D1PW36"/>
<dbReference type="SUPFAM" id="SSF52467">
    <property type="entry name" value="DHS-like NAD/FAD-binding domain"/>
    <property type="match status" value="1"/>
</dbReference>
<keyword evidence="2" id="KW-0862">Zinc</keyword>
<organism evidence="4 5">
    <name type="scientific">Candidatus Desulfovibrio intestinipullorum</name>
    <dbReference type="NCBI Taxonomy" id="2838536"/>
    <lineage>
        <taxon>Bacteria</taxon>
        <taxon>Pseudomonadati</taxon>
        <taxon>Thermodesulfobacteriota</taxon>
        <taxon>Desulfovibrionia</taxon>
        <taxon>Desulfovibrionales</taxon>
        <taxon>Desulfovibrionaceae</taxon>
        <taxon>Desulfovibrio</taxon>
    </lineage>
</organism>
<evidence type="ECO:0000313" key="5">
    <source>
        <dbReference type="Proteomes" id="UP000886752"/>
    </source>
</evidence>
<keyword evidence="1" id="KW-0520">NAD</keyword>
<dbReference type="InterPro" id="IPR029035">
    <property type="entry name" value="DHS-like_NAD/FAD-binding_dom"/>
</dbReference>
<dbReference type="Proteomes" id="UP000886752">
    <property type="component" value="Unassembled WGS sequence"/>
</dbReference>
<dbReference type="InterPro" id="IPR026590">
    <property type="entry name" value="Ssirtuin_cat_dom"/>
</dbReference>
<protein>
    <recommendedName>
        <fullName evidence="3">Deacetylase sirtuin-type domain-containing protein</fullName>
    </recommendedName>
</protein>
<evidence type="ECO:0000256" key="2">
    <source>
        <dbReference type="PROSITE-ProRule" id="PRU00236"/>
    </source>
</evidence>
<feature type="domain" description="Deacetylase sirtuin-type" evidence="3">
    <location>
        <begin position="36"/>
        <end position="325"/>
    </location>
</feature>
<dbReference type="Gene3D" id="3.40.50.1220">
    <property type="entry name" value="TPP-binding domain"/>
    <property type="match status" value="1"/>
</dbReference>
<name>A0A9D1PW36_9BACT</name>